<dbReference type="OrthoDB" id="9788209at2"/>
<dbReference type="CDD" id="cd06294">
    <property type="entry name" value="PBP1_MalR-like"/>
    <property type="match status" value="1"/>
</dbReference>
<dbReference type="PROSITE" id="PS50932">
    <property type="entry name" value="HTH_LACI_2"/>
    <property type="match status" value="1"/>
</dbReference>
<dbReference type="Pfam" id="PF13377">
    <property type="entry name" value="Peripla_BP_3"/>
    <property type="match status" value="1"/>
</dbReference>
<evidence type="ECO:0000313" key="6">
    <source>
        <dbReference type="EMBL" id="KIY20592.1"/>
    </source>
</evidence>
<dbReference type="PRINTS" id="PR00036">
    <property type="entry name" value="HTHLACI"/>
</dbReference>
<evidence type="ECO:0000259" key="4">
    <source>
        <dbReference type="PROSITE" id="PS50932"/>
    </source>
</evidence>
<dbReference type="SMART" id="SM00354">
    <property type="entry name" value="HTH_LACI"/>
    <property type="match status" value="1"/>
</dbReference>
<dbReference type="EMBL" id="JXIQ01000194">
    <property type="protein sequence ID" value="KIY20592.1"/>
    <property type="molecule type" value="Genomic_DNA"/>
</dbReference>
<dbReference type="GO" id="GO:0003700">
    <property type="term" value="F:DNA-binding transcription factor activity"/>
    <property type="evidence" value="ECO:0007669"/>
    <property type="project" value="TreeGrafter"/>
</dbReference>
<dbReference type="AlphaFoldDB" id="A0A0D6Z4T4"/>
<dbReference type="PATRIC" id="fig|285983.3.peg.3178"/>
<feature type="domain" description="HTH cro/C1-type" evidence="5">
    <location>
        <begin position="3"/>
        <end position="47"/>
    </location>
</feature>
<dbReference type="GO" id="GO:0000976">
    <property type="term" value="F:transcription cis-regulatory region binding"/>
    <property type="evidence" value="ECO:0007669"/>
    <property type="project" value="TreeGrafter"/>
</dbReference>
<dbReference type="Proteomes" id="UP000032512">
    <property type="component" value="Unassembled WGS sequence"/>
</dbReference>
<dbReference type="InterPro" id="IPR028082">
    <property type="entry name" value="Peripla_BP_I"/>
</dbReference>
<dbReference type="PANTHER" id="PTHR30146:SF109">
    <property type="entry name" value="HTH-TYPE TRANSCRIPTIONAL REGULATOR GALS"/>
    <property type="match status" value="1"/>
</dbReference>
<dbReference type="Pfam" id="PF00356">
    <property type="entry name" value="LacI"/>
    <property type="match status" value="1"/>
</dbReference>
<evidence type="ECO:0000256" key="1">
    <source>
        <dbReference type="ARBA" id="ARBA00023015"/>
    </source>
</evidence>
<keyword evidence="1" id="KW-0805">Transcription regulation</keyword>
<dbReference type="CDD" id="cd01392">
    <property type="entry name" value="HTH_LacI"/>
    <property type="match status" value="1"/>
</dbReference>
<evidence type="ECO:0000259" key="5">
    <source>
        <dbReference type="PROSITE" id="PS50943"/>
    </source>
</evidence>
<dbReference type="InterPro" id="IPR001387">
    <property type="entry name" value="Cro/C1-type_HTH"/>
</dbReference>
<gene>
    <name evidence="6" type="ORF">UB32_18415</name>
</gene>
<evidence type="ECO:0000256" key="2">
    <source>
        <dbReference type="ARBA" id="ARBA00023125"/>
    </source>
</evidence>
<evidence type="ECO:0000313" key="7">
    <source>
        <dbReference type="Proteomes" id="UP000032512"/>
    </source>
</evidence>
<keyword evidence="3" id="KW-0804">Transcription</keyword>
<dbReference type="Gene3D" id="1.10.260.40">
    <property type="entry name" value="lambda repressor-like DNA-binding domains"/>
    <property type="match status" value="1"/>
</dbReference>
<reference evidence="6 7" key="1">
    <citation type="submission" date="2015-01" db="EMBL/GenBank/DDBJ databases">
        <title>Draft genome sequences of the supercritical CO2 tolerant bacteria Bacillus subterraneus MITOT1 and Bacillus cereus MIT0214.</title>
        <authorList>
            <person name="Peet K.C."/>
            <person name="Thompson J.R."/>
        </authorList>
    </citation>
    <scope>NUCLEOTIDE SEQUENCE [LARGE SCALE GENOMIC DNA]</scope>
    <source>
        <strain evidence="6 7">MITOT1</strain>
    </source>
</reference>
<dbReference type="SUPFAM" id="SSF53822">
    <property type="entry name" value="Periplasmic binding protein-like I"/>
    <property type="match status" value="1"/>
</dbReference>
<evidence type="ECO:0000256" key="3">
    <source>
        <dbReference type="ARBA" id="ARBA00023163"/>
    </source>
</evidence>
<dbReference type="SUPFAM" id="SSF47413">
    <property type="entry name" value="lambda repressor-like DNA-binding domains"/>
    <property type="match status" value="1"/>
</dbReference>
<feature type="domain" description="HTH lacI-type" evidence="4">
    <location>
        <begin position="3"/>
        <end position="57"/>
    </location>
</feature>
<dbReference type="PROSITE" id="PS50943">
    <property type="entry name" value="HTH_CROC1"/>
    <property type="match status" value="1"/>
</dbReference>
<keyword evidence="2" id="KW-0238">DNA-binding</keyword>
<comment type="caution">
    <text evidence="6">The sequence shown here is derived from an EMBL/GenBank/DDBJ whole genome shotgun (WGS) entry which is preliminary data.</text>
</comment>
<sequence length="347" mass="38514">MSITIKDVAKKAGVAPSTVSRVISDSSTISEETKKKVRKVMDELGYHLNLNARILVQKSSQTIGIVMKNSTSASLLNPVFPEFLNGISDYCSKQDFSICLTSGASEEEIFQDTVKIVRGKKVDGMIVMYSKKDDKVVPYLLESGIPFVVIGKPAYETNRIMYVDNDNVLAAKEATDYLLSLGHKRIGFISGDPRFEVSKSRFNGYRESLNENNIDMKGGYVKNFLIDQSEQGKQVVRELMSLPVPPTALLVTDDSHALFVLLVLREMKLKVPEDVSVLAFNNTVMSKLASPPLTSVNIQTYHLGNEAARGLIDLIKHPDMVKKSVIIPTTIEERESCLAYTEKNEPD</sequence>
<protein>
    <submittedName>
        <fullName evidence="6">LacI family transcriptional regulator</fullName>
    </submittedName>
</protein>
<proteinExistence type="predicted"/>
<dbReference type="InterPro" id="IPR046335">
    <property type="entry name" value="LacI/GalR-like_sensor"/>
</dbReference>
<dbReference type="PANTHER" id="PTHR30146">
    <property type="entry name" value="LACI-RELATED TRANSCRIPTIONAL REPRESSOR"/>
    <property type="match status" value="1"/>
</dbReference>
<name>A0A0D6Z4T4_9BACI</name>
<accession>A0A0D6Z4T4</accession>
<keyword evidence="7" id="KW-1185">Reference proteome</keyword>
<dbReference type="InterPro" id="IPR000843">
    <property type="entry name" value="HTH_LacI"/>
</dbReference>
<dbReference type="Gene3D" id="3.40.50.2300">
    <property type="match status" value="2"/>
</dbReference>
<dbReference type="InterPro" id="IPR010982">
    <property type="entry name" value="Lambda_DNA-bd_dom_sf"/>
</dbReference>
<organism evidence="6 7">
    <name type="scientific">Mesobacillus subterraneus</name>
    <dbReference type="NCBI Taxonomy" id="285983"/>
    <lineage>
        <taxon>Bacteria</taxon>
        <taxon>Bacillati</taxon>
        <taxon>Bacillota</taxon>
        <taxon>Bacilli</taxon>
        <taxon>Bacillales</taxon>
        <taxon>Bacillaceae</taxon>
        <taxon>Mesobacillus</taxon>
    </lineage>
</organism>